<dbReference type="InterPro" id="IPR056647">
    <property type="entry name" value="DUF7745"/>
</dbReference>
<dbReference type="AlphaFoldDB" id="A0A1S3ZZH8"/>
<gene>
    <name evidence="2" type="primary">LOC107792172</name>
</gene>
<dbReference type="OrthoDB" id="994452at2759"/>
<dbReference type="RefSeq" id="XP_016469852.1">
    <property type="nucleotide sequence ID" value="XM_016614366.1"/>
</dbReference>
<dbReference type="KEGG" id="nta:107792172"/>
<evidence type="ECO:0000313" key="2">
    <source>
        <dbReference type="RefSeq" id="XP_016469852.1"/>
    </source>
</evidence>
<evidence type="ECO:0000259" key="1">
    <source>
        <dbReference type="Pfam" id="PF24924"/>
    </source>
</evidence>
<dbReference type="PaxDb" id="4097-A0A1S3ZZH8"/>
<proteinExistence type="predicted"/>
<dbReference type="Pfam" id="PF24924">
    <property type="entry name" value="DUF7745"/>
    <property type="match status" value="1"/>
</dbReference>
<feature type="domain" description="DUF7745" evidence="1">
    <location>
        <begin position="75"/>
        <end position="147"/>
    </location>
</feature>
<protein>
    <recommendedName>
        <fullName evidence="1">DUF7745 domain-containing protein</fullName>
    </recommendedName>
</protein>
<organism evidence="2">
    <name type="scientific">Nicotiana tabacum</name>
    <name type="common">Common tobacco</name>
    <dbReference type="NCBI Taxonomy" id="4097"/>
    <lineage>
        <taxon>Eukaryota</taxon>
        <taxon>Viridiplantae</taxon>
        <taxon>Streptophyta</taxon>
        <taxon>Embryophyta</taxon>
        <taxon>Tracheophyta</taxon>
        <taxon>Spermatophyta</taxon>
        <taxon>Magnoliopsida</taxon>
        <taxon>eudicotyledons</taxon>
        <taxon>Gunneridae</taxon>
        <taxon>Pentapetalae</taxon>
        <taxon>asterids</taxon>
        <taxon>lamiids</taxon>
        <taxon>Solanales</taxon>
        <taxon>Solanaceae</taxon>
        <taxon>Nicotianoideae</taxon>
        <taxon>Nicotianeae</taxon>
        <taxon>Nicotiana</taxon>
    </lineage>
</organism>
<sequence length="174" mass="20048">MVAKHSLVGLLLQRRPKIQNWATFPLVRVCRYYSQTRPGLLASPILRVQMEISHNIPNISMVMGAPHKLKQWWRNILQEHGNKIRTHLGSLTALMNIQATRVLTRLLIEFWDLARTVFKFVDCELTPTIEEVTSFTKLPFAGRKPILSVIMPNHRFLNALNGRSNKKLRSVEDG</sequence>
<name>A0A1S3ZZH8_TOBAC</name>
<accession>A0A1S3ZZH8</accession>
<reference evidence="2" key="1">
    <citation type="submission" date="2025-08" db="UniProtKB">
        <authorList>
            <consortium name="RefSeq"/>
        </authorList>
    </citation>
    <scope>IDENTIFICATION</scope>
</reference>